<dbReference type="OrthoDB" id="10012223at2759"/>
<evidence type="ECO:0000256" key="4">
    <source>
        <dbReference type="ARBA" id="ARBA00023136"/>
    </source>
</evidence>
<sequence>MAAVTSTPSTPSRTSRDELRQKRLNFPPSYVAVGVYRLFTDKALYVPAWDKCRHGVLRGAAVGLGWGLLTFNVQRKYVEIFLVNSPRVTGLSHDTIYGYKLPFTVTTYATILLLSSQITNIIRFFVSKNIRIARTRAWDQTVQSRGKGPEFWVPYVEEWANPPPITKRTWQKWVGGFFGRFFVRRVLLLPLNFYPFVGIAAGAYFKAIGTARYLHQQYFAAKKMTADQVAVFMEERKWDYRSFGFAAALLESVPILGLVFTVSNRVGAAMWAHDLEKRQHGFASGELKPEFHVIGQPQETSVEMQTFGADKKVAPGGWKDESTKSL</sequence>
<accession>A0A4Y7PMG9</accession>
<evidence type="ECO:0000313" key="6">
    <source>
        <dbReference type="EMBL" id="TDL16191.1"/>
    </source>
</evidence>
<feature type="transmembrane region" description="Helical" evidence="5">
    <location>
        <begin position="186"/>
        <end position="205"/>
    </location>
</feature>
<evidence type="ECO:0000256" key="3">
    <source>
        <dbReference type="ARBA" id="ARBA00022989"/>
    </source>
</evidence>
<evidence type="ECO:0000256" key="5">
    <source>
        <dbReference type="SAM" id="Phobius"/>
    </source>
</evidence>
<dbReference type="VEuPathDB" id="FungiDB:BD410DRAFT_832204"/>
<dbReference type="EMBL" id="ML170249">
    <property type="protein sequence ID" value="TDL16191.1"/>
    <property type="molecule type" value="Genomic_DNA"/>
</dbReference>
<evidence type="ECO:0000256" key="2">
    <source>
        <dbReference type="ARBA" id="ARBA00022692"/>
    </source>
</evidence>
<proteinExistence type="predicted"/>
<reference evidence="6 7" key="1">
    <citation type="submission" date="2018-06" db="EMBL/GenBank/DDBJ databases">
        <title>A transcriptomic atlas of mushroom development highlights an independent origin of complex multicellularity.</title>
        <authorList>
            <consortium name="DOE Joint Genome Institute"/>
            <person name="Krizsan K."/>
            <person name="Almasi E."/>
            <person name="Merenyi Z."/>
            <person name="Sahu N."/>
            <person name="Viragh M."/>
            <person name="Koszo T."/>
            <person name="Mondo S."/>
            <person name="Kiss B."/>
            <person name="Balint B."/>
            <person name="Kues U."/>
            <person name="Barry K."/>
            <person name="Hegedus J.C."/>
            <person name="Henrissat B."/>
            <person name="Johnson J."/>
            <person name="Lipzen A."/>
            <person name="Ohm R."/>
            <person name="Nagy I."/>
            <person name="Pangilinan J."/>
            <person name="Yan J."/>
            <person name="Xiong Y."/>
            <person name="Grigoriev I.V."/>
            <person name="Hibbett D.S."/>
            <person name="Nagy L.G."/>
        </authorList>
    </citation>
    <scope>NUCLEOTIDE SEQUENCE [LARGE SCALE GENOMIC DNA]</scope>
    <source>
        <strain evidence="6 7">SZMC22713</strain>
    </source>
</reference>
<comment type="subcellular location">
    <subcellularLocation>
        <location evidence="1">Membrane</location>
        <topology evidence="1">Multi-pass membrane protein</topology>
    </subcellularLocation>
</comment>
<dbReference type="InterPro" id="IPR059112">
    <property type="entry name" value="CysZ/EI24"/>
</dbReference>
<organism evidence="6 7">
    <name type="scientific">Rickenella mellea</name>
    <dbReference type="NCBI Taxonomy" id="50990"/>
    <lineage>
        <taxon>Eukaryota</taxon>
        <taxon>Fungi</taxon>
        <taxon>Dikarya</taxon>
        <taxon>Basidiomycota</taxon>
        <taxon>Agaricomycotina</taxon>
        <taxon>Agaricomycetes</taxon>
        <taxon>Hymenochaetales</taxon>
        <taxon>Rickenellaceae</taxon>
        <taxon>Rickenella</taxon>
    </lineage>
</organism>
<protein>
    <submittedName>
        <fullName evidence="6">Uncharacterized protein</fullName>
    </submittedName>
</protein>
<dbReference type="Pfam" id="PF07264">
    <property type="entry name" value="EI24"/>
    <property type="match status" value="1"/>
</dbReference>
<dbReference type="PANTHER" id="PTHR34292">
    <property type="entry name" value="OUTER SPORE WALL PROTEIN LDS1"/>
    <property type="match status" value="1"/>
</dbReference>
<gene>
    <name evidence="6" type="ORF">BD410DRAFT_832204</name>
</gene>
<keyword evidence="3 5" id="KW-1133">Transmembrane helix</keyword>
<dbReference type="PANTHER" id="PTHR34292:SF2">
    <property type="entry name" value="OUTER SPORE WALL PROTEIN LDS1"/>
    <property type="match status" value="1"/>
</dbReference>
<dbReference type="STRING" id="50990.A0A4Y7PMG9"/>
<evidence type="ECO:0000256" key="1">
    <source>
        <dbReference type="ARBA" id="ARBA00004141"/>
    </source>
</evidence>
<dbReference type="AlphaFoldDB" id="A0A4Y7PMG9"/>
<dbReference type="Proteomes" id="UP000294933">
    <property type="component" value="Unassembled WGS sequence"/>
</dbReference>
<keyword evidence="2 5" id="KW-0812">Transmembrane</keyword>
<keyword evidence="4 5" id="KW-0472">Membrane</keyword>
<feature type="transmembrane region" description="Helical" evidence="5">
    <location>
        <begin position="105"/>
        <end position="126"/>
    </location>
</feature>
<name>A0A4Y7PMG9_9AGAM</name>
<evidence type="ECO:0000313" key="7">
    <source>
        <dbReference type="Proteomes" id="UP000294933"/>
    </source>
</evidence>
<dbReference type="InterPro" id="IPR052786">
    <property type="entry name" value="Spore_wall_assembly"/>
</dbReference>
<feature type="transmembrane region" description="Helical" evidence="5">
    <location>
        <begin position="243"/>
        <end position="262"/>
    </location>
</feature>
<keyword evidence="7" id="KW-1185">Reference proteome</keyword>